<dbReference type="EC" id="2.4.-.-" evidence="3"/>
<dbReference type="EMBL" id="QFFZ01000047">
    <property type="protein sequence ID" value="TEB09465.1"/>
    <property type="molecule type" value="Genomic_DNA"/>
</dbReference>
<dbReference type="InterPro" id="IPR028098">
    <property type="entry name" value="Glyco_trans_4-like_N"/>
</dbReference>
<protein>
    <submittedName>
        <fullName evidence="3">Putative glycosyltransferase EpsD</fullName>
        <ecNumber evidence="3">2.4.-.-</ecNumber>
    </submittedName>
</protein>
<evidence type="ECO:0000259" key="1">
    <source>
        <dbReference type="Pfam" id="PF00534"/>
    </source>
</evidence>
<dbReference type="AlphaFoldDB" id="A0A4Y7RKF9"/>
<feature type="domain" description="Glycosyl transferase family 1" evidence="1">
    <location>
        <begin position="205"/>
        <end position="367"/>
    </location>
</feature>
<evidence type="ECO:0000313" key="4">
    <source>
        <dbReference type="Proteomes" id="UP000297597"/>
    </source>
</evidence>
<dbReference type="Gene3D" id="3.40.50.2000">
    <property type="entry name" value="Glycogen Phosphorylase B"/>
    <property type="match status" value="2"/>
</dbReference>
<dbReference type="SUPFAM" id="SSF53756">
    <property type="entry name" value="UDP-Glycosyltransferase/glycogen phosphorylase"/>
    <property type="match status" value="1"/>
</dbReference>
<keyword evidence="4" id="KW-1185">Reference proteome</keyword>
<gene>
    <name evidence="3" type="primary">epsD</name>
    <name evidence="3" type="ORF">Pmgp_03122</name>
</gene>
<keyword evidence="3" id="KW-0328">Glycosyltransferase</keyword>
<feature type="domain" description="Glycosyltransferase subfamily 4-like N-terminal" evidence="2">
    <location>
        <begin position="32"/>
        <end position="158"/>
    </location>
</feature>
<evidence type="ECO:0000313" key="3">
    <source>
        <dbReference type="EMBL" id="TEB09465.1"/>
    </source>
</evidence>
<keyword evidence="3" id="KW-0808">Transferase</keyword>
<accession>A0A4Y7RKF9</accession>
<sequence length="401" mass="45451">MLMIKGFPQKERGVPRVIHVTTIGITAYRALLAQCRFFRERGLEVGFVFSPSPEGEMLRRLQFPVKEIYIDRKINPLSDLRSVRRLCRYFRTVRPDIVHTHTTKAGVVGRVAARLAGVPSVIHTVHGFPFHPGMPRLKYLTYKQIEMWMAGITDIMLSQSEEDVITALKTGIKPRLGGLVYIGNGVDLNEFDPGSFSSHQRLRVKNTLAIRATDPVITMIGRVNREKGYHDLVEALRQVRDVPWQALFIGPDEGFLASITHQINQHGLRDRIQILGQREDITDLLAVTDIYVLPSYREGLPRSLIEAQAMAVPCVATNIRGCREVVEDGVTGFLIAPGDSVALESALQKLLEEPGLRLRMGREGRRRMLRCFDEAEVGRKVMAIYKEVLNDKKYSYYPNQF</sequence>
<proteinExistence type="predicted"/>
<organism evidence="3 4">
    <name type="scientific">Pelotomaculum propionicicum</name>
    <dbReference type="NCBI Taxonomy" id="258475"/>
    <lineage>
        <taxon>Bacteria</taxon>
        <taxon>Bacillati</taxon>
        <taxon>Bacillota</taxon>
        <taxon>Clostridia</taxon>
        <taxon>Eubacteriales</taxon>
        <taxon>Desulfotomaculaceae</taxon>
        <taxon>Pelotomaculum</taxon>
    </lineage>
</organism>
<dbReference type="InterPro" id="IPR001296">
    <property type="entry name" value="Glyco_trans_1"/>
</dbReference>
<evidence type="ECO:0000259" key="2">
    <source>
        <dbReference type="Pfam" id="PF13477"/>
    </source>
</evidence>
<dbReference type="Pfam" id="PF13477">
    <property type="entry name" value="Glyco_trans_4_2"/>
    <property type="match status" value="1"/>
</dbReference>
<reference evidence="3 4" key="1">
    <citation type="journal article" date="2018" name="Environ. Microbiol.">
        <title>Novel energy conservation strategies and behaviour of Pelotomaculum schinkii driving syntrophic propionate catabolism.</title>
        <authorList>
            <person name="Hidalgo-Ahumada C.A.P."/>
            <person name="Nobu M.K."/>
            <person name="Narihiro T."/>
            <person name="Tamaki H."/>
            <person name="Liu W.T."/>
            <person name="Kamagata Y."/>
            <person name="Stams A.J.M."/>
            <person name="Imachi H."/>
            <person name="Sousa D.Z."/>
        </authorList>
    </citation>
    <scope>NUCLEOTIDE SEQUENCE [LARGE SCALE GENOMIC DNA]</scope>
    <source>
        <strain evidence="3 4">MGP</strain>
    </source>
</reference>
<dbReference type="Proteomes" id="UP000297597">
    <property type="component" value="Unassembled WGS sequence"/>
</dbReference>
<dbReference type="Pfam" id="PF00534">
    <property type="entry name" value="Glycos_transf_1"/>
    <property type="match status" value="1"/>
</dbReference>
<name>A0A4Y7RKF9_9FIRM</name>
<dbReference type="GO" id="GO:0016757">
    <property type="term" value="F:glycosyltransferase activity"/>
    <property type="evidence" value="ECO:0007669"/>
    <property type="project" value="UniProtKB-KW"/>
</dbReference>
<dbReference type="PANTHER" id="PTHR12526">
    <property type="entry name" value="GLYCOSYLTRANSFERASE"/>
    <property type="match status" value="1"/>
</dbReference>
<dbReference type="CDD" id="cd03808">
    <property type="entry name" value="GT4_CapM-like"/>
    <property type="match status" value="1"/>
</dbReference>
<comment type="caution">
    <text evidence="3">The sequence shown here is derived from an EMBL/GenBank/DDBJ whole genome shotgun (WGS) entry which is preliminary data.</text>
</comment>